<accession>A0A3M7QWP3</accession>
<proteinExistence type="predicted"/>
<sequence>MKITFLERLEKIRHLVIKNLPLILILRPKRLG</sequence>
<organism evidence="1 2">
    <name type="scientific">Brachionus plicatilis</name>
    <name type="common">Marine rotifer</name>
    <name type="synonym">Brachionus muelleri</name>
    <dbReference type="NCBI Taxonomy" id="10195"/>
    <lineage>
        <taxon>Eukaryota</taxon>
        <taxon>Metazoa</taxon>
        <taxon>Spiralia</taxon>
        <taxon>Gnathifera</taxon>
        <taxon>Rotifera</taxon>
        <taxon>Eurotatoria</taxon>
        <taxon>Monogononta</taxon>
        <taxon>Pseudotrocha</taxon>
        <taxon>Ploima</taxon>
        <taxon>Brachionidae</taxon>
        <taxon>Brachionus</taxon>
    </lineage>
</organism>
<comment type="caution">
    <text evidence="1">The sequence shown here is derived from an EMBL/GenBank/DDBJ whole genome shotgun (WGS) entry which is preliminary data.</text>
</comment>
<gene>
    <name evidence="1" type="ORF">BpHYR1_042080</name>
</gene>
<name>A0A3M7QWP3_BRAPC</name>
<dbReference type="AlphaFoldDB" id="A0A3M7QWP3"/>
<evidence type="ECO:0000313" key="2">
    <source>
        <dbReference type="Proteomes" id="UP000276133"/>
    </source>
</evidence>
<keyword evidence="2" id="KW-1185">Reference proteome</keyword>
<dbReference type="Proteomes" id="UP000276133">
    <property type="component" value="Unassembled WGS sequence"/>
</dbReference>
<reference evidence="1 2" key="1">
    <citation type="journal article" date="2018" name="Sci. Rep.">
        <title>Genomic signatures of local adaptation to the degree of environmental predictability in rotifers.</title>
        <authorList>
            <person name="Franch-Gras L."/>
            <person name="Hahn C."/>
            <person name="Garcia-Roger E.M."/>
            <person name="Carmona M.J."/>
            <person name="Serra M."/>
            <person name="Gomez A."/>
        </authorList>
    </citation>
    <scope>NUCLEOTIDE SEQUENCE [LARGE SCALE GENOMIC DNA]</scope>
    <source>
        <strain evidence="1">HYR1</strain>
    </source>
</reference>
<dbReference type="EMBL" id="REGN01004927">
    <property type="protein sequence ID" value="RNA15541.1"/>
    <property type="molecule type" value="Genomic_DNA"/>
</dbReference>
<evidence type="ECO:0000313" key="1">
    <source>
        <dbReference type="EMBL" id="RNA15541.1"/>
    </source>
</evidence>
<protein>
    <submittedName>
        <fullName evidence="1">Uncharacterized protein</fullName>
    </submittedName>
</protein>